<dbReference type="CDD" id="cd03886">
    <property type="entry name" value="M20_Acy1"/>
    <property type="match status" value="1"/>
</dbReference>
<dbReference type="InterPro" id="IPR002933">
    <property type="entry name" value="Peptidase_M20"/>
</dbReference>
<dbReference type="InterPro" id="IPR017439">
    <property type="entry name" value="Amidohydrolase"/>
</dbReference>
<evidence type="ECO:0000259" key="2">
    <source>
        <dbReference type="Pfam" id="PF07687"/>
    </source>
</evidence>
<dbReference type="Pfam" id="PF07687">
    <property type="entry name" value="M20_dimer"/>
    <property type="match status" value="1"/>
</dbReference>
<reference evidence="4" key="1">
    <citation type="journal article" date="2019" name="Int. J. Syst. Evol. Microbiol.">
        <title>The Global Catalogue of Microorganisms (GCM) 10K type strain sequencing project: providing services to taxonomists for standard genome sequencing and annotation.</title>
        <authorList>
            <consortium name="The Broad Institute Genomics Platform"/>
            <consortium name="The Broad Institute Genome Sequencing Center for Infectious Disease"/>
            <person name="Wu L."/>
            <person name="Ma J."/>
        </authorList>
    </citation>
    <scope>NUCLEOTIDE SEQUENCE [LARGE SCALE GENOMIC DNA]</scope>
    <source>
        <strain evidence="4">JCM 16603</strain>
    </source>
</reference>
<dbReference type="Pfam" id="PF01546">
    <property type="entry name" value="Peptidase_M20"/>
    <property type="match status" value="1"/>
</dbReference>
<dbReference type="InterPro" id="IPR011650">
    <property type="entry name" value="Peptidase_M20_dimer"/>
</dbReference>
<evidence type="ECO:0000313" key="4">
    <source>
        <dbReference type="Proteomes" id="UP001501310"/>
    </source>
</evidence>
<dbReference type="Proteomes" id="UP001501310">
    <property type="component" value="Unassembled WGS sequence"/>
</dbReference>
<dbReference type="SUPFAM" id="SSF53187">
    <property type="entry name" value="Zn-dependent exopeptidases"/>
    <property type="match status" value="1"/>
</dbReference>
<dbReference type="SUPFAM" id="SSF55031">
    <property type="entry name" value="Bacterial exopeptidase dimerisation domain"/>
    <property type="match status" value="1"/>
</dbReference>
<dbReference type="PANTHER" id="PTHR11014">
    <property type="entry name" value="PEPTIDASE M20 FAMILY MEMBER"/>
    <property type="match status" value="1"/>
</dbReference>
<dbReference type="EMBL" id="BAAAZD010000001">
    <property type="protein sequence ID" value="GAA4001118.1"/>
    <property type="molecule type" value="Genomic_DNA"/>
</dbReference>
<comment type="caution">
    <text evidence="3">The sequence shown here is derived from an EMBL/GenBank/DDBJ whole genome shotgun (WGS) entry which is preliminary data.</text>
</comment>
<keyword evidence="4" id="KW-1185">Reference proteome</keyword>
<name>A0ABP7RR63_9SPHN</name>
<sequence>MPLSPNRRIPLAMTLVNTDFHAAAEAEFDAMVALRRAIHADPELGLHCTRTTQKLKASLDGLPLEIRDSKSTSGFVAILRGSRPGRTVLLRGDMDALPIHEETGLDFASQTAGKMHACGHDSHSAMLSAAARIMSAQQASLEGTIVFMFQPGEEGHHGARFMIEDGLLDDPAPDAAFALHIWPTIKGGQVTSRPGALLASTDALNATIRGRGGHAAMPYQAVDPIPVACEAVGALQQWIARRVPFFDAAVISITQINAGTAYNIIPETVELKGTLRTLSDQRRDAGRAAFEHIVKGVAATHGCSAEVRVDHGYPATRNDPRAVAMVEALSADLFGEGTFEEMPSPIMGGEDFAYVLQRVPGCMAFLGVAPHSDSAPEDRPSLHHPRMTLEEEWLSRGVALHCAFATRFLARGWE</sequence>
<organism evidence="3 4">
    <name type="scientific">Sphingomonas humi</name>
    <dbReference type="NCBI Taxonomy" id="335630"/>
    <lineage>
        <taxon>Bacteria</taxon>
        <taxon>Pseudomonadati</taxon>
        <taxon>Pseudomonadota</taxon>
        <taxon>Alphaproteobacteria</taxon>
        <taxon>Sphingomonadales</taxon>
        <taxon>Sphingomonadaceae</taxon>
        <taxon>Sphingomonas</taxon>
    </lineage>
</organism>
<protein>
    <submittedName>
        <fullName evidence="3">M20 family metallopeptidase</fullName>
    </submittedName>
</protein>
<keyword evidence="1" id="KW-0378">Hydrolase</keyword>
<dbReference type="InterPro" id="IPR036264">
    <property type="entry name" value="Bact_exopeptidase_dim_dom"/>
</dbReference>
<dbReference type="Gene3D" id="3.40.630.10">
    <property type="entry name" value="Zn peptidases"/>
    <property type="match status" value="1"/>
</dbReference>
<dbReference type="PANTHER" id="PTHR11014:SF63">
    <property type="entry name" value="METALLOPEPTIDASE, PUTATIVE (AFU_ORTHOLOGUE AFUA_6G09600)-RELATED"/>
    <property type="match status" value="1"/>
</dbReference>
<accession>A0ABP7RR63</accession>
<dbReference type="NCBIfam" id="TIGR01891">
    <property type="entry name" value="amidohydrolases"/>
    <property type="match status" value="1"/>
</dbReference>
<evidence type="ECO:0000313" key="3">
    <source>
        <dbReference type="EMBL" id="GAA4001118.1"/>
    </source>
</evidence>
<proteinExistence type="predicted"/>
<gene>
    <name evidence="3" type="ORF">GCM10022211_09870</name>
</gene>
<dbReference type="PIRSF" id="PIRSF005962">
    <property type="entry name" value="Pept_M20D_amidohydro"/>
    <property type="match status" value="1"/>
</dbReference>
<feature type="domain" description="Peptidase M20 dimerisation" evidence="2">
    <location>
        <begin position="205"/>
        <end position="297"/>
    </location>
</feature>
<dbReference type="Gene3D" id="3.30.70.360">
    <property type="match status" value="1"/>
</dbReference>
<evidence type="ECO:0000256" key="1">
    <source>
        <dbReference type="ARBA" id="ARBA00022801"/>
    </source>
</evidence>